<evidence type="ECO:0000313" key="5">
    <source>
        <dbReference type="EMBL" id="KJH40928.1"/>
    </source>
</evidence>
<keyword evidence="6" id="KW-1185">Reference proteome</keyword>
<dbReference type="PANTHER" id="PTHR24260">
    <property type="match status" value="1"/>
</dbReference>
<keyword evidence="3" id="KW-0732">Signal</keyword>
<evidence type="ECO:0000256" key="2">
    <source>
        <dbReference type="RuleBase" id="RU363034"/>
    </source>
</evidence>
<reference evidence="6" key="2">
    <citation type="journal article" date="2016" name="Sci. Rep.">
        <title>Dictyocaulus viviparus genome, variome and transcriptome elucidate lungworm biology and support future intervention.</title>
        <authorList>
            <person name="McNulty S.N."/>
            <person name="Strube C."/>
            <person name="Rosa B.A."/>
            <person name="Martin J.C."/>
            <person name="Tyagi R."/>
            <person name="Choi Y.J."/>
            <person name="Wang Q."/>
            <person name="Hallsworth Pepin K."/>
            <person name="Zhang X."/>
            <person name="Ozersky P."/>
            <person name="Wilson R.K."/>
            <person name="Sternberg P.W."/>
            <person name="Gasser R.B."/>
            <person name="Mitreva M."/>
        </authorList>
    </citation>
    <scope>NUCLEOTIDE SEQUENCE [LARGE SCALE GENOMIC DNA]</scope>
    <source>
        <strain evidence="6">HannoverDv2000</strain>
    </source>
</reference>
<keyword evidence="1" id="KW-1015">Disulfide bond</keyword>
<dbReference type="InterPro" id="IPR043504">
    <property type="entry name" value="Peptidase_S1_PA_chymotrypsin"/>
</dbReference>
<evidence type="ECO:0000256" key="1">
    <source>
        <dbReference type="ARBA" id="ARBA00023157"/>
    </source>
</evidence>
<dbReference type="STRING" id="29172.A0A0D8X8Q1"/>
<feature type="signal peptide" evidence="3">
    <location>
        <begin position="1"/>
        <end position="20"/>
    </location>
</feature>
<feature type="domain" description="Peptidase S1" evidence="4">
    <location>
        <begin position="38"/>
        <end position="269"/>
    </location>
</feature>
<feature type="chain" id="PRO_5002335396" evidence="3">
    <location>
        <begin position="21"/>
        <end position="279"/>
    </location>
</feature>
<gene>
    <name evidence="5" type="ORF">DICVIV_13108</name>
</gene>
<dbReference type="InterPro" id="IPR001254">
    <property type="entry name" value="Trypsin_dom"/>
</dbReference>
<dbReference type="InterPro" id="IPR018114">
    <property type="entry name" value="TRYPSIN_HIS"/>
</dbReference>
<evidence type="ECO:0000259" key="4">
    <source>
        <dbReference type="PROSITE" id="PS50240"/>
    </source>
</evidence>
<dbReference type="PRINTS" id="PR00722">
    <property type="entry name" value="CHYMOTRYPSIN"/>
</dbReference>
<name>A0A0D8X8Q1_DICVI</name>
<dbReference type="PROSITE" id="PS00135">
    <property type="entry name" value="TRYPSIN_SER"/>
    <property type="match status" value="1"/>
</dbReference>
<dbReference type="InterPro" id="IPR001314">
    <property type="entry name" value="Peptidase_S1A"/>
</dbReference>
<dbReference type="InterPro" id="IPR051333">
    <property type="entry name" value="CLIP_Serine_Protease"/>
</dbReference>
<keyword evidence="2" id="KW-0720">Serine protease</keyword>
<protein>
    <submittedName>
        <fullName evidence="5">Trypsin</fullName>
    </submittedName>
</protein>
<dbReference type="PROSITE" id="PS50240">
    <property type="entry name" value="TRYPSIN_DOM"/>
    <property type="match status" value="1"/>
</dbReference>
<dbReference type="Proteomes" id="UP000053766">
    <property type="component" value="Unassembled WGS sequence"/>
</dbReference>
<dbReference type="GO" id="GO:0004252">
    <property type="term" value="F:serine-type endopeptidase activity"/>
    <property type="evidence" value="ECO:0007669"/>
    <property type="project" value="InterPro"/>
</dbReference>
<dbReference type="InterPro" id="IPR009003">
    <property type="entry name" value="Peptidase_S1_PA"/>
</dbReference>
<organism evidence="5 6">
    <name type="scientific">Dictyocaulus viviparus</name>
    <name type="common">Bovine lungworm</name>
    <dbReference type="NCBI Taxonomy" id="29172"/>
    <lineage>
        <taxon>Eukaryota</taxon>
        <taxon>Metazoa</taxon>
        <taxon>Ecdysozoa</taxon>
        <taxon>Nematoda</taxon>
        <taxon>Chromadorea</taxon>
        <taxon>Rhabditida</taxon>
        <taxon>Rhabditina</taxon>
        <taxon>Rhabditomorpha</taxon>
        <taxon>Strongyloidea</taxon>
        <taxon>Metastrongylidae</taxon>
        <taxon>Dictyocaulus</taxon>
    </lineage>
</organism>
<dbReference type="OrthoDB" id="7754674at2759"/>
<dbReference type="PANTHER" id="PTHR24260:SF136">
    <property type="entry name" value="GH08193P-RELATED"/>
    <property type="match status" value="1"/>
</dbReference>
<reference evidence="5 6" key="1">
    <citation type="submission" date="2013-11" db="EMBL/GenBank/DDBJ databases">
        <title>Draft genome of the bovine lungworm Dictyocaulus viviparus.</title>
        <authorList>
            <person name="Mitreva M."/>
        </authorList>
    </citation>
    <scope>NUCLEOTIDE SEQUENCE [LARGE SCALE GENOMIC DNA]</scope>
    <source>
        <strain evidence="5 6">HannoverDv2000</strain>
    </source>
</reference>
<dbReference type="SUPFAM" id="SSF50494">
    <property type="entry name" value="Trypsin-like serine proteases"/>
    <property type="match status" value="1"/>
</dbReference>
<dbReference type="PROSITE" id="PS00134">
    <property type="entry name" value="TRYPSIN_HIS"/>
    <property type="match status" value="1"/>
</dbReference>
<evidence type="ECO:0000313" key="6">
    <source>
        <dbReference type="Proteomes" id="UP000053766"/>
    </source>
</evidence>
<dbReference type="Pfam" id="PF00089">
    <property type="entry name" value="Trypsin"/>
    <property type="match status" value="1"/>
</dbReference>
<dbReference type="AlphaFoldDB" id="A0A0D8X8Q1"/>
<keyword evidence="2" id="KW-0378">Hydrolase</keyword>
<dbReference type="SMART" id="SM00020">
    <property type="entry name" value="Tryp_SPc"/>
    <property type="match status" value="1"/>
</dbReference>
<accession>A0A0D8X8Q1</accession>
<sequence>MNRIVLVLSTFVFLPIFGASISDDFWRPLHADQVEFRSIGSTLARNKEYPWTVGLKVSTKRCSAVLISTRHVLTAAHCVTMTIKDRNSKIGCRFVEFLESQVKIYPGTRVKDMLNIPLYTASFRVVNMTIHPKYQPCSRGNDLALLELSQNMFSDGLPICMPDANETIPENLTFTGFGLNPEDPKRAMLQAVNLTFYNTTIYDEIVTFTLDKAPCSGDSGGPLFTKRNGQHILLGIAYASAKCQKDNTKKQAIFDNVRSQIEWICEVSGVCTTLRLNGQ</sequence>
<keyword evidence="2" id="KW-0645">Protease</keyword>
<proteinExistence type="predicted"/>
<dbReference type="EMBL" id="KN716964">
    <property type="protein sequence ID" value="KJH40928.1"/>
    <property type="molecule type" value="Genomic_DNA"/>
</dbReference>
<dbReference type="GO" id="GO:0006508">
    <property type="term" value="P:proteolysis"/>
    <property type="evidence" value="ECO:0007669"/>
    <property type="project" value="UniProtKB-KW"/>
</dbReference>
<dbReference type="InterPro" id="IPR033116">
    <property type="entry name" value="TRYPSIN_SER"/>
</dbReference>
<dbReference type="Gene3D" id="2.40.10.10">
    <property type="entry name" value="Trypsin-like serine proteases"/>
    <property type="match status" value="1"/>
</dbReference>
<evidence type="ECO:0000256" key="3">
    <source>
        <dbReference type="SAM" id="SignalP"/>
    </source>
</evidence>